<proteinExistence type="inferred from homology"/>
<dbReference type="PANTHER" id="PTHR33798">
    <property type="entry name" value="FLAVOPROTEIN OXYGENASE"/>
    <property type="match status" value="1"/>
</dbReference>
<dbReference type="EMBL" id="KZ678778">
    <property type="protein sequence ID" value="PSR75282.1"/>
    <property type="molecule type" value="Genomic_DNA"/>
</dbReference>
<dbReference type="OrthoDB" id="10250990at2759"/>
<reference evidence="6 7" key="1">
    <citation type="journal article" date="2018" name="Mycol. Prog.">
        <title>Coniella lustricola, a new species from submerged detritus.</title>
        <authorList>
            <person name="Raudabaugh D.B."/>
            <person name="Iturriaga T."/>
            <person name="Carver A."/>
            <person name="Mondo S."/>
            <person name="Pangilinan J."/>
            <person name="Lipzen A."/>
            <person name="He G."/>
            <person name="Amirebrahimi M."/>
            <person name="Grigoriev I.V."/>
            <person name="Miller A.N."/>
        </authorList>
    </citation>
    <scope>NUCLEOTIDE SEQUENCE [LARGE SCALE GENOMIC DNA]</scope>
    <source>
        <strain evidence="6 7">B22-T-1</strain>
    </source>
</reference>
<evidence type="ECO:0000313" key="7">
    <source>
        <dbReference type="Proteomes" id="UP000241462"/>
    </source>
</evidence>
<dbReference type="InParanoid" id="A0A2T2ZSP5"/>
<keyword evidence="7" id="KW-1185">Reference proteome</keyword>
<keyword evidence="2" id="KW-0285">Flavoprotein</keyword>
<dbReference type="GO" id="GO:0010181">
    <property type="term" value="F:FMN binding"/>
    <property type="evidence" value="ECO:0007669"/>
    <property type="project" value="InterPro"/>
</dbReference>
<evidence type="ECO:0000256" key="2">
    <source>
        <dbReference type="ARBA" id="ARBA00022630"/>
    </source>
</evidence>
<dbReference type="AlphaFoldDB" id="A0A2T2ZSP5"/>
<name>A0A2T2ZSP5_9PEZI</name>
<comment type="similarity">
    <text evidence="4">Belongs to the flavoredoxin family.</text>
</comment>
<evidence type="ECO:0000313" key="6">
    <source>
        <dbReference type="EMBL" id="PSR75282.1"/>
    </source>
</evidence>
<accession>A0A2T2ZSP5</accession>
<dbReference type="PANTHER" id="PTHR33798:SF5">
    <property type="entry name" value="FLAVIN REDUCTASE LIKE DOMAIN-CONTAINING PROTEIN"/>
    <property type="match status" value="1"/>
</dbReference>
<feature type="domain" description="Flavin reductase like" evidence="5">
    <location>
        <begin position="124"/>
        <end position="289"/>
    </location>
</feature>
<evidence type="ECO:0000256" key="4">
    <source>
        <dbReference type="ARBA" id="ARBA00038054"/>
    </source>
</evidence>
<evidence type="ECO:0000256" key="3">
    <source>
        <dbReference type="ARBA" id="ARBA00022643"/>
    </source>
</evidence>
<keyword evidence="3" id="KW-0288">FMN</keyword>
<dbReference type="Proteomes" id="UP000241462">
    <property type="component" value="Unassembled WGS sequence"/>
</dbReference>
<dbReference type="Pfam" id="PF01613">
    <property type="entry name" value="Flavin_Reduct"/>
    <property type="match status" value="1"/>
</dbReference>
<dbReference type="SUPFAM" id="SSF50475">
    <property type="entry name" value="FMN-binding split barrel"/>
    <property type="match status" value="1"/>
</dbReference>
<organism evidence="6 7">
    <name type="scientific">Coniella lustricola</name>
    <dbReference type="NCBI Taxonomy" id="2025994"/>
    <lineage>
        <taxon>Eukaryota</taxon>
        <taxon>Fungi</taxon>
        <taxon>Dikarya</taxon>
        <taxon>Ascomycota</taxon>
        <taxon>Pezizomycotina</taxon>
        <taxon>Sordariomycetes</taxon>
        <taxon>Sordariomycetidae</taxon>
        <taxon>Diaporthales</taxon>
        <taxon>Schizoparmaceae</taxon>
        <taxon>Coniella</taxon>
    </lineage>
</organism>
<dbReference type="Gene3D" id="2.30.110.10">
    <property type="entry name" value="Electron Transport, Fmn-binding Protein, Chain A"/>
    <property type="match status" value="1"/>
</dbReference>
<dbReference type="STRING" id="2025994.A0A2T2ZSP5"/>
<evidence type="ECO:0000256" key="1">
    <source>
        <dbReference type="ARBA" id="ARBA00001917"/>
    </source>
</evidence>
<gene>
    <name evidence="6" type="ORF">BD289DRAFT_447860</name>
</gene>
<evidence type="ECO:0000259" key="5">
    <source>
        <dbReference type="Pfam" id="PF01613"/>
    </source>
</evidence>
<comment type="cofactor">
    <cofactor evidence="1">
        <name>FMN</name>
        <dbReference type="ChEBI" id="CHEBI:58210"/>
    </cofactor>
</comment>
<sequence>MGLRHISDTFGSLPRLLRCPPPSTSTTVSLQSRRLLLTSSPPKMKEAEIKRNPHPDFKKVEASRSAWDRDASFEYSQTPAPSWQFGSGANDLPVPAGAKHITIDPYAEGRAPVNNYKLLISAIVPRPIAFVSTLSPEANEANGGDDAKQMNATTNLAPFSYFQMVNHDPPLFIIGFASSLEKAEAAKHTLHNLHETGECTINIISEHFIEAANSTSINAPYGVSEWAVSGLTPAYDCETVKPARVKEAIFSIEGRLHSVKEFESRSNPGTMSGTMAIVEGTRFWVREDAINDERNIIDPAVLRPMSRLGGITYGRTVDGLELPRPDFEKDLGGQEAYKKLETKRNGMDGKLE</sequence>
<protein>
    <recommendedName>
        <fullName evidence="5">Flavin reductase like domain-containing protein</fullName>
    </recommendedName>
</protein>
<dbReference type="InterPro" id="IPR012349">
    <property type="entry name" value="Split_barrel_FMN-bd"/>
</dbReference>
<dbReference type="InterPro" id="IPR002563">
    <property type="entry name" value="Flavin_Rdtase-like_dom"/>
</dbReference>